<evidence type="ECO:0000313" key="1">
    <source>
        <dbReference type="EMBL" id="GAA5202118.1"/>
    </source>
</evidence>
<accession>A0ABP9SSS0</accession>
<dbReference type="EMBL" id="BAABJQ010000058">
    <property type="protein sequence ID" value="GAA5202118.1"/>
    <property type="molecule type" value="Genomic_DNA"/>
</dbReference>
<proteinExistence type="predicted"/>
<dbReference type="Gene3D" id="3.20.20.120">
    <property type="entry name" value="Enolase-like C-terminal domain"/>
    <property type="match status" value="1"/>
</dbReference>
<keyword evidence="2" id="KW-1185">Reference proteome</keyword>
<reference evidence="2" key="1">
    <citation type="journal article" date="2019" name="Int. J. Syst. Evol. Microbiol.">
        <title>The Global Catalogue of Microorganisms (GCM) 10K type strain sequencing project: providing services to taxonomists for standard genome sequencing and annotation.</title>
        <authorList>
            <consortium name="The Broad Institute Genomics Platform"/>
            <consortium name="The Broad Institute Genome Sequencing Center for Infectious Disease"/>
            <person name="Wu L."/>
            <person name="Ma J."/>
        </authorList>
    </citation>
    <scope>NUCLEOTIDE SEQUENCE [LARGE SCALE GENOMIC DNA]</scope>
    <source>
        <strain evidence="2">JCM 18304</strain>
    </source>
</reference>
<dbReference type="Proteomes" id="UP001501570">
    <property type="component" value="Unassembled WGS sequence"/>
</dbReference>
<evidence type="ECO:0008006" key="3">
    <source>
        <dbReference type="Google" id="ProtNLM"/>
    </source>
</evidence>
<name>A0ABP9SSS0_9ACTN</name>
<gene>
    <name evidence="1" type="ORF">GCM10023322_83340</name>
</gene>
<comment type="caution">
    <text evidence="1">The sequence shown here is derived from an EMBL/GenBank/DDBJ whole genome shotgun (WGS) entry which is preliminary data.</text>
</comment>
<dbReference type="InterPro" id="IPR036849">
    <property type="entry name" value="Enolase-like_C_sf"/>
</dbReference>
<protein>
    <recommendedName>
        <fullName evidence="3">Enolase C-terminal domain-containing protein</fullName>
    </recommendedName>
</protein>
<sequence>MFLNNTLKDAMFVEQLELTAEGNLKVPDRPGLGSTLDDVAMKRFQVAGD</sequence>
<organism evidence="1 2">
    <name type="scientific">Rugosimonospora acidiphila</name>
    <dbReference type="NCBI Taxonomy" id="556531"/>
    <lineage>
        <taxon>Bacteria</taxon>
        <taxon>Bacillati</taxon>
        <taxon>Actinomycetota</taxon>
        <taxon>Actinomycetes</taxon>
        <taxon>Micromonosporales</taxon>
        <taxon>Micromonosporaceae</taxon>
        <taxon>Rugosimonospora</taxon>
    </lineage>
</organism>
<evidence type="ECO:0000313" key="2">
    <source>
        <dbReference type="Proteomes" id="UP001501570"/>
    </source>
</evidence>